<keyword evidence="3" id="KW-0812">Transmembrane</keyword>
<dbReference type="InterPro" id="IPR041546">
    <property type="entry name" value="ClpA/ClpB_AAA_lid"/>
</dbReference>
<accession>A0A1G5R2M1</accession>
<organism evidence="5 6">
    <name type="scientific">Photorhabdus luminescens</name>
    <name type="common">Xenorhabdus luminescens</name>
    <dbReference type="NCBI Taxonomy" id="29488"/>
    <lineage>
        <taxon>Bacteria</taxon>
        <taxon>Pseudomonadati</taxon>
        <taxon>Pseudomonadota</taxon>
        <taxon>Gammaproteobacteria</taxon>
        <taxon>Enterobacterales</taxon>
        <taxon>Morganellaceae</taxon>
        <taxon>Photorhabdus</taxon>
    </lineage>
</organism>
<keyword evidence="1" id="KW-0547">Nucleotide-binding</keyword>
<feature type="domain" description="ClpA/ClpB AAA lid" evidence="4">
    <location>
        <begin position="70"/>
        <end position="110"/>
    </location>
</feature>
<dbReference type="SUPFAM" id="SSF52540">
    <property type="entry name" value="P-loop containing nucleoside triphosphate hydrolases"/>
    <property type="match status" value="1"/>
</dbReference>
<evidence type="ECO:0000313" key="5">
    <source>
        <dbReference type="EMBL" id="SCZ67559.1"/>
    </source>
</evidence>
<evidence type="ECO:0000256" key="3">
    <source>
        <dbReference type="SAM" id="Phobius"/>
    </source>
</evidence>
<dbReference type="EMBL" id="FMWJ01000012">
    <property type="protein sequence ID" value="SCZ67559.1"/>
    <property type="molecule type" value="Genomic_DNA"/>
</dbReference>
<dbReference type="Proteomes" id="UP000183223">
    <property type="component" value="Unassembled WGS sequence"/>
</dbReference>
<keyword evidence="3" id="KW-0472">Membrane</keyword>
<dbReference type="Gene3D" id="3.40.50.300">
    <property type="entry name" value="P-loop containing nucleotide triphosphate hydrolases"/>
    <property type="match status" value="1"/>
</dbReference>
<keyword evidence="3" id="KW-1133">Transmembrane helix</keyword>
<gene>
    <name evidence="5" type="ORF">SAMN02982990_02773</name>
</gene>
<dbReference type="InterPro" id="IPR027417">
    <property type="entry name" value="P-loop_NTPase"/>
</dbReference>
<feature type="transmembrane region" description="Helical" evidence="3">
    <location>
        <begin position="12"/>
        <end position="30"/>
    </location>
</feature>
<evidence type="ECO:0000256" key="1">
    <source>
        <dbReference type="ARBA" id="ARBA00022741"/>
    </source>
</evidence>
<evidence type="ECO:0000313" key="6">
    <source>
        <dbReference type="Proteomes" id="UP000183223"/>
    </source>
</evidence>
<sequence>MPIQVADRQLFAAVLVWAIKVYTALNINLVGHLSRQPRNKDGLLCLLRYHFGLPVTRRFQVLQVAQPDEALALQMVRSLSRQLERHHGVLLLDEALEAAVSLSHRYIPARVA</sequence>
<protein>
    <recommendedName>
        <fullName evidence="4">ClpA/ClpB AAA lid domain-containing protein</fullName>
    </recommendedName>
</protein>
<dbReference type="Pfam" id="PF17871">
    <property type="entry name" value="AAA_lid_9"/>
    <property type="match status" value="1"/>
</dbReference>
<evidence type="ECO:0000256" key="2">
    <source>
        <dbReference type="ARBA" id="ARBA00022840"/>
    </source>
</evidence>
<name>A0A1G5R2M1_PHOLU</name>
<keyword evidence="6" id="KW-1185">Reference proteome</keyword>
<proteinExistence type="predicted"/>
<dbReference type="GO" id="GO:0005524">
    <property type="term" value="F:ATP binding"/>
    <property type="evidence" value="ECO:0007669"/>
    <property type="project" value="UniProtKB-KW"/>
</dbReference>
<reference evidence="6" key="1">
    <citation type="submission" date="2016-10" db="EMBL/GenBank/DDBJ databases">
        <authorList>
            <person name="Varghese N."/>
            <person name="Submissions S."/>
        </authorList>
    </citation>
    <scope>NUCLEOTIDE SEQUENCE [LARGE SCALE GENOMIC DNA]</scope>
    <source>
        <strain evidence="6">ATCC 29999</strain>
    </source>
</reference>
<dbReference type="AlphaFoldDB" id="A0A1G5R2M1"/>
<evidence type="ECO:0000259" key="4">
    <source>
        <dbReference type="Pfam" id="PF17871"/>
    </source>
</evidence>
<keyword evidence="2" id="KW-0067">ATP-binding</keyword>